<evidence type="ECO:0000313" key="1">
    <source>
        <dbReference type="EMBL" id="VDD65412.1"/>
    </source>
</evidence>
<accession>A0A3P6HBY6</accession>
<sequence>MSICRVVHLKPEAVIDAITKLRKKIAREIYKDRIRPQQG</sequence>
<proteinExistence type="predicted"/>
<organism evidence="1">
    <name type="scientific">Brassica oleracea</name>
    <name type="common">Wild cabbage</name>
    <dbReference type="NCBI Taxonomy" id="3712"/>
    <lineage>
        <taxon>Eukaryota</taxon>
        <taxon>Viridiplantae</taxon>
        <taxon>Streptophyta</taxon>
        <taxon>Embryophyta</taxon>
        <taxon>Tracheophyta</taxon>
        <taxon>Spermatophyta</taxon>
        <taxon>Magnoliopsida</taxon>
        <taxon>eudicotyledons</taxon>
        <taxon>Gunneridae</taxon>
        <taxon>Pentapetalae</taxon>
        <taxon>rosids</taxon>
        <taxon>malvids</taxon>
        <taxon>Brassicales</taxon>
        <taxon>Brassicaceae</taxon>
        <taxon>Brassiceae</taxon>
        <taxon>Brassica</taxon>
    </lineage>
</organism>
<protein>
    <submittedName>
        <fullName evidence="1">Uncharacterized protein</fullName>
    </submittedName>
</protein>
<reference evidence="1" key="1">
    <citation type="submission" date="2018-11" db="EMBL/GenBank/DDBJ databases">
        <authorList>
            <consortium name="Genoscope - CEA"/>
            <person name="William W."/>
        </authorList>
    </citation>
    <scope>NUCLEOTIDE SEQUENCE</scope>
</reference>
<name>A0A3P6HBY6_BRAOL</name>
<dbReference type="EMBL" id="LR031895">
    <property type="protein sequence ID" value="VDD65412.1"/>
    <property type="molecule type" value="Genomic_DNA"/>
</dbReference>
<dbReference type="AlphaFoldDB" id="A0A3P6HBY6"/>
<gene>
    <name evidence="1" type="ORF">BOLSC35T60640H</name>
</gene>